<keyword evidence="2" id="KW-1185">Reference proteome</keyword>
<protein>
    <submittedName>
        <fullName evidence="1">Uncharacterized protein</fullName>
    </submittedName>
</protein>
<evidence type="ECO:0000313" key="1">
    <source>
        <dbReference type="EMBL" id="KAI8558164.1"/>
    </source>
</evidence>
<accession>A0ACC0NYY5</accession>
<name>A0ACC0NYY5_RHOML</name>
<dbReference type="Proteomes" id="UP001062846">
    <property type="component" value="Chromosome 4"/>
</dbReference>
<comment type="caution">
    <text evidence="1">The sequence shown here is derived from an EMBL/GenBank/DDBJ whole genome shotgun (WGS) entry which is preliminary data.</text>
</comment>
<proteinExistence type="predicted"/>
<reference evidence="1" key="1">
    <citation type="submission" date="2022-02" db="EMBL/GenBank/DDBJ databases">
        <title>Plant Genome Project.</title>
        <authorList>
            <person name="Zhang R.-G."/>
        </authorList>
    </citation>
    <scope>NUCLEOTIDE SEQUENCE</scope>
    <source>
        <strain evidence="1">AT1</strain>
    </source>
</reference>
<gene>
    <name evidence="1" type="ORF">RHMOL_Rhmol04G0068200</name>
</gene>
<organism evidence="1 2">
    <name type="scientific">Rhododendron molle</name>
    <name type="common">Chinese azalea</name>
    <name type="synonym">Azalea mollis</name>
    <dbReference type="NCBI Taxonomy" id="49168"/>
    <lineage>
        <taxon>Eukaryota</taxon>
        <taxon>Viridiplantae</taxon>
        <taxon>Streptophyta</taxon>
        <taxon>Embryophyta</taxon>
        <taxon>Tracheophyta</taxon>
        <taxon>Spermatophyta</taxon>
        <taxon>Magnoliopsida</taxon>
        <taxon>eudicotyledons</taxon>
        <taxon>Gunneridae</taxon>
        <taxon>Pentapetalae</taxon>
        <taxon>asterids</taxon>
        <taxon>Ericales</taxon>
        <taxon>Ericaceae</taxon>
        <taxon>Ericoideae</taxon>
        <taxon>Rhodoreae</taxon>
        <taxon>Rhododendron</taxon>
    </lineage>
</organism>
<sequence>MMNKKRKFPIPELPTHIIFDILTRLPIKTLLDCQLVCKDWLSLISDPLFAKTHLSNSPISLLIKPIDHHHRQIRLIDVSLQTLPNSHPADAQMIFKPKMHYQLSKEKIVNSCNGLICSKDDSFYITNPILGEYISIPLVSHVGKYDDTSSAIGYSSLTNKYKVIQFFLEQVSFNNVTMLRTYKAEADIYTLGEGPWRSLGRVPYHLPCYLPKYPFNSSVNGALHWLNFTPNSPDFIHCFDFGSEEFRVVPEPREFGLEKKALLNSMSVGVLKDSLAMCDCSNPHHVEIWIMKHYNIQESWCKEFVIEKSVTVKGQYFRVKYCEPIMILRSGDILMLVNRNALLQYDPKFGTFKNLNICKIKSAICGVGHIPSFVSPADVAKGERCTYLGSHLSNPSMLLINQLILCFKYWPYKVYYKRKRTEILDRMWEHMKGRSSGCAAHKQLHIHRNPNDPSGEECLLKLKMLPGITEGDPLYMFGTMVLVKCDTRKEFMGLASDEIRLAWLKEKMR</sequence>
<dbReference type="EMBL" id="CM046391">
    <property type="protein sequence ID" value="KAI8558164.1"/>
    <property type="molecule type" value="Genomic_DNA"/>
</dbReference>
<evidence type="ECO:0000313" key="2">
    <source>
        <dbReference type="Proteomes" id="UP001062846"/>
    </source>
</evidence>